<name>A0A6L9QZZ0_9ACTN</name>
<accession>A0A6L9QZZ0</accession>
<keyword evidence="2" id="KW-0472">Membrane</keyword>
<comment type="caution">
    <text evidence="4">The sequence shown here is derived from an EMBL/GenBank/DDBJ whole genome shotgun (WGS) entry which is preliminary data.</text>
</comment>
<dbReference type="PANTHER" id="PTHR22674:SF6">
    <property type="entry name" value="NTPASE KAP FAMILY P-LOOP DOMAIN-CONTAINING PROTEIN 1"/>
    <property type="match status" value="1"/>
</dbReference>
<keyword evidence="2" id="KW-1133">Transmembrane helix</keyword>
<feature type="compositionally biased region" description="Low complexity" evidence="1">
    <location>
        <begin position="743"/>
        <end position="756"/>
    </location>
</feature>
<dbReference type="InterPro" id="IPR011646">
    <property type="entry name" value="KAP_P-loop"/>
</dbReference>
<dbReference type="Proteomes" id="UP000475532">
    <property type="component" value="Unassembled WGS sequence"/>
</dbReference>
<reference evidence="4 5" key="1">
    <citation type="submission" date="2020-01" db="EMBL/GenBank/DDBJ databases">
        <title>Insect and environment-associated Actinomycetes.</title>
        <authorList>
            <person name="Currrie C."/>
            <person name="Chevrette M."/>
            <person name="Carlson C."/>
            <person name="Stubbendieck R."/>
            <person name="Wendt-Pienkowski E."/>
        </authorList>
    </citation>
    <scope>NUCLEOTIDE SEQUENCE [LARGE SCALE GENOMIC DNA]</scope>
    <source>
        <strain evidence="4 5">SID10258</strain>
    </source>
</reference>
<evidence type="ECO:0000259" key="3">
    <source>
        <dbReference type="Pfam" id="PF07693"/>
    </source>
</evidence>
<dbReference type="PANTHER" id="PTHR22674">
    <property type="entry name" value="NTPASE, KAP FAMILY P-LOOP DOMAIN-CONTAINING 1"/>
    <property type="match status" value="1"/>
</dbReference>
<dbReference type="RefSeq" id="WP_163064195.1">
    <property type="nucleotide sequence ID" value="NZ_JAAGLI010001190.1"/>
</dbReference>
<dbReference type="InterPro" id="IPR027417">
    <property type="entry name" value="P-loop_NTPase"/>
</dbReference>
<gene>
    <name evidence="4" type="ORF">G3I70_44390</name>
</gene>
<feature type="region of interest" description="Disordered" evidence="1">
    <location>
        <begin position="728"/>
        <end position="757"/>
    </location>
</feature>
<evidence type="ECO:0000256" key="1">
    <source>
        <dbReference type="SAM" id="MobiDB-lite"/>
    </source>
</evidence>
<evidence type="ECO:0000313" key="5">
    <source>
        <dbReference type="Proteomes" id="UP000475532"/>
    </source>
</evidence>
<protein>
    <recommendedName>
        <fullName evidence="3">KAP NTPase domain-containing protein</fullName>
    </recommendedName>
</protein>
<organism evidence="4 5">
    <name type="scientific">Actinomadura bangladeshensis</name>
    <dbReference type="NCBI Taxonomy" id="453573"/>
    <lineage>
        <taxon>Bacteria</taxon>
        <taxon>Bacillati</taxon>
        <taxon>Actinomycetota</taxon>
        <taxon>Actinomycetes</taxon>
        <taxon>Streptosporangiales</taxon>
        <taxon>Thermomonosporaceae</taxon>
        <taxon>Actinomadura</taxon>
    </lineage>
</organism>
<proteinExistence type="predicted"/>
<feature type="transmembrane region" description="Helical" evidence="2">
    <location>
        <begin position="144"/>
        <end position="170"/>
    </location>
</feature>
<dbReference type="SUPFAM" id="SSF52540">
    <property type="entry name" value="P-loop containing nucleoside triphosphate hydrolases"/>
    <property type="match status" value="1"/>
</dbReference>
<dbReference type="AlphaFoldDB" id="A0A6L9QZZ0"/>
<evidence type="ECO:0000256" key="2">
    <source>
        <dbReference type="SAM" id="Phobius"/>
    </source>
</evidence>
<dbReference type="Gene3D" id="3.40.50.300">
    <property type="entry name" value="P-loop containing nucleotide triphosphate hydrolases"/>
    <property type="match status" value="1"/>
</dbReference>
<sequence>MALPTKPQAREIVRDGDLIGDNRLAPGAQDLLEHDAIARGVAEIAWTAETPVNIALFGAWGSGKSSVYSMIKQHLDRIAPRQVKVARYDAWKYGGRELKRNFIDSLAHELKLDDKPEFSHGLENEQVDTRLNTLGWARANWKSLAFGAFFAIGIATLWVLVQAVAAVVFADGTFEESIKTLVTQTGTVFGLALVAILVGPKVVEGAVVTKKTAAPEESDQFAKRFSDLVRLALKGKAERLVVFIDELDRCSPKDVVATLIDLKTFLDQEECVFIVAADREVIERALDDLPQAKPIRESEPYYATTGAFLDKIFQHQLALPPLRSRALTKFAHDLVDHQDGIWKELRDHDSHGQDTFDRTVFALIPVHVRSPRRAKVLLNNFATNARIAGSRGIDWLERAHELAVLTVLQTEFPAVAAELRQVPRLLVYLRGEESPSSTDIRSVVDRYVSEPGSDSVPEPNQDREADGDVEIEPTSTAAGRLLSDDRTAAGAQDREVASATLRRHLGSYLAKVAAAGIRDPRPDLLYLQAAGGRASLPDPRLGDVIDFATDTAPDAVVAAFNGQDSATLAVAIPLLVTEGDNETGPGQAFAYESACRLIEYLEPDDQGPVAAQVAPSLMAAVSNQSLSQASKPGAILVACWDGSADAAHTILDDLNRPSTPTAVLDSLTAALPYLEDNERLLLVEMLARRFEEHPNPLLSALQQAPIDDAIELWANVEGHVLEVLNELERPESAPEAESTPARPAGQAAAAQPAEGEVTGAGVERLEELIETIQSRGDHEPLLSAVLETIQSSVDAVSLKTWVDENAEQLVGTMSSPLRQARHALLGLREYPNANITTWSAILPNYDAITRPGYGRAGEAAPTTRPNSTGASTNQLANNSVQDKALESAVIASADAVLIKLLESFATTKHSGLSQLKVLTAKIADWASMTQQDIASRISQTLSIIGWEGGGDDTTGELLWERKEALFDAVNSTTTQTGGPLHTPFVVDLSNMLNDIELSVFATTHWRGLCTKLPESAAEELSRHVDAYAPRETELSAVMALKITARGVFGGNAPAATEIIDIPVEQQSTALTDSWLSLRPGPEDVRAALIKVRCSPTALRKYCATIDTEQRTRIWLALFENGLPDGILESAGAEGLGPAAVANIQSQVAIQTREPDRSAFVNRLCLGTPAADETAAVKRAASLLAGDLLDRRTSGDLRSAADLVLWAGGAGHGHTQTLRRKFTDLAAKHSSALPKKTAQRLRDANLLAPDKKSRLASLLGR</sequence>
<dbReference type="InterPro" id="IPR052754">
    <property type="entry name" value="NTPase_KAP_P-loop"/>
</dbReference>
<feature type="region of interest" description="Disordered" evidence="1">
    <location>
        <begin position="449"/>
        <end position="489"/>
    </location>
</feature>
<evidence type="ECO:0000313" key="4">
    <source>
        <dbReference type="EMBL" id="NEA29494.1"/>
    </source>
</evidence>
<feature type="domain" description="KAP NTPase" evidence="3">
    <location>
        <begin position="47"/>
        <end position="384"/>
    </location>
</feature>
<dbReference type="EMBL" id="JAAGLI010001190">
    <property type="protein sequence ID" value="NEA29494.1"/>
    <property type="molecule type" value="Genomic_DNA"/>
</dbReference>
<dbReference type="Pfam" id="PF07693">
    <property type="entry name" value="KAP_NTPase"/>
    <property type="match status" value="1"/>
</dbReference>
<keyword evidence="2" id="KW-0812">Transmembrane</keyword>